<keyword evidence="3" id="KW-1185">Reference proteome</keyword>
<organism evidence="2 3">
    <name type="scientific">Luedemannella flava</name>
    <dbReference type="NCBI Taxonomy" id="349316"/>
    <lineage>
        <taxon>Bacteria</taxon>
        <taxon>Bacillati</taxon>
        <taxon>Actinomycetota</taxon>
        <taxon>Actinomycetes</taxon>
        <taxon>Micromonosporales</taxon>
        <taxon>Micromonosporaceae</taxon>
        <taxon>Luedemannella</taxon>
    </lineage>
</organism>
<dbReference type="Pfam" id="PF03713">
    <property type="entry name" value="DUF305"/>
    <property type="match status" value="1"/>
</dbReference>
<dbReference type="Proteomes" id="UP001500218">
    <property type="component" value="Unassembled WGS sequence"/>
</dbReference>
<dbReference type="Gene3D" id="1.20.1260.10">
    <property type="match status" value="1"/>
</dbReference>
<dbReference type="InterPro" id="IPR012347">
    <property type="entry name" value="Ferritin-like"/>
</dbReference>
<dbReference type="InterPro" id="IPR005183">
    <property type="entry name" value="DUF305_CopM-like"/>
</dbReference>
<name>A0ABN2MDV4_9ACTN</name>
<dbReference type="RefSeq" id="WP_344136573.1">
    <property type="nucleotide sequence ID" value="NZ_BAAALT010000185.1"/>
</dbReference>
<evidence type="ECO:0000259" key="1">
    <source>
        <dbReference type="Pfam" id="PF03713"/>
    </source>
</evidence>
<evidence type="ECO:0000313" key="2">
    <source>
        <dbReference type="EMBL" id="GAA1821959.1"/>
    </source>
</evidence>
<reference evidence="2 3" key="1">
    <citation type="journal article" date="2019" name="Int. J. Syst. Evol. Microbiol.">
        <title>The Global Catalogue of Microorganisms (GCM) 10K type strain sequencing project: providing services to taxonomists for standard genome sequencing and annotation.</title>
        <authorList>
            <consortium name="The Broad Institute Genomics Platform"/>
            <consortium name="The Broad Institute Genome Sequencing Center for Infectious Disease"/>
            <person name="Wu L."/>
            <person name="Ma J."/>
        </authorList>
    </citation>
    <scope>NUCLEOTIDE SEQUENCE [LARGE SCALE GENOMIC DNA]</scope>
    <source>
        <strain evidence="2 3">JCM 13250</strain>
    </source>
</reference>
<evidence type="ECO:0000313" key="3">
    <source>
        <dbReference type="Proteomes" id="UP001500218"/>
    </source>
</evidence>
<proteinExistence type="predicted"/>
<protein>
    <submittedName>
        <fullName evidence="2">DUF305 domain-containing protein</fullName>
    </submittedName>
</protein>
<feature type="domain" description="DUF305" evidence="1">
    <location>
        <begin position="44"/>
        <end position="188"/>
    </location>
</feature>
<sequence>MIRRLAGPLGAQALGALLAGCSGNIPPSAGPTTSVATGAPNAADVMFLQMMIAVDRDAVELLSLASTRAGDDVKLLAAAIAATQATDVETMAGWLRAWGHPTTMDPDPAAHAGHGGVHTLGPTDLAPLRPLRGAAFDRAFLNLLIGYQHNAVDLANVELAGGADPGARQLAERLRTAAEAQIAHMLTLVAAAPG</sequence>
<dbReference type="PANTHER" id="PTHR36933">
    <property type="entry name" value="SLL0788 PROTEIN"/>
    <property type="match status" value="1"/>
</dbReference>
<accession>A0ABN2MDV4</accession>
<dbReference type="PANTHER" id="PTHR36933:SF1">
    <property type="entry name" value="SLL0788 PROTEIN"/>
    <property type="match status" value="1"/>
</dbReference>
<comment type="caution">
    <text evidence="2">The sequence shown here is derived from an EMBL/GenBank/DDBJ whole genome shotgun (WGS) entry which is preliminary data.</text>
</comment>
<dbReference type="EMBL" id="BAAALT010000185">
    <property type="protein sequence ID" value="GAA1821959.1"/>
    <property type="molecule type" value="Genomic_DNA"/>
</dbReference>
<gene>
    <name evidence="2" type="ORF">GCM10009682_47760</name>
</gene>
<dbReference type="PROSITE" id="PS51257">
    <property type="entry name" value="PROKAR_LIPOPROTEIN"/>
    <property type="match status" value="1"/>
</dbReference>